<gene>
    <name evidence="6" type="ORF">NAEGRDRAFT_1263</name>
</gene>
<dbReference type="Pfam" id="PF04960">
    <property type="entry name" value="Glutaminase"/>
    <property type="match status" value="1"/>
</dbReference>
<feature type="non-terminal residue" evidence="6">
    <location>
        <position position="342"/>
    </location>
</feature>
<evidence type="ECO:0000256" key="5">
    <source>
        <dbReference type="ARBA" id="ARBA00049534"/>
    </source>
</evidence>
<evidence type="ECO:0000256" key="2">
    <source>
        <dbReference type="ARBA" id="ARBA00011881"/>
    </source>
</evidence>
<dbReference type="OMA" id="RPRNPFI"/>
<dbReference type="HAMAP" id="MF_00313">
    <property type="entry name" value="Glutaminase"/>
    <property type="match status" value="1"/>
</dbReference>
<dbReference type="NCBIfam" id="TIGR03814">
    <property type="entry name" value="Gln_ase"/>
    <property type="match status" value="1"/>
</dbReference>
<comment type="catalytic activity">
    <reaction evidence="5">
        <text>L-glutamine + H2O = L-glutamate + NH4(+)</text>
        <dbReference type="Rhea" id="RHEA:15889"/>
        <dbReference type="ChEBI" id="CHEBI:15377"/>
        <dbReference type="ChEBI" id="CHEBI:28938"/>
        <dbReference type="ChEBI" id="CHEBI:29985"/>
        <dbReference type="ChEBI" id="CHEBI:58359"/>
        <dbReference type="EC" id="3.5.1.2"/>
    </reaction>
</comment>
<sequence>VVIDFDAFYNIVGENTNIISRALTGRLAIPDWSNFCSKIKEIFEQTKEIKGGNVATYIPQLAEVDPELYGLAICTVDGQRFSLGDSDVDFTIQSCSKVFTYCIVCEDIGADNVHQYVGFEPSGGSFNAFTLDDENKPHNPMINAGAITVCSLVKPDLSPSKRFTYVSSKFSKFAGGSKIGFDNATFLSEKSTGDRNFALAYYMQENNVFPEESRLEDTLDLYFQICSILVNSNSLATMSATLANGGTCPLTNNRIVSNDTVKCALQLMLSCGMYDFSGNWSCTVGLPAKSGVAGAICIVIPSVMGMCLFSPRLDPRGNSVRGVEFCKRASDLFEWSLFDRLV</sequence>
<dbReference type="RefSeq" id="XP_002682989.1">
    <property type="nucleotide sequence ID" value="XM_002682943.1"/>
</dbReference>
<dbReference type="GO" id="GO:0006537">
    <property type="term" value="P:glutamate biosynthetic process"/>
    <property type="evidence" value="ECO:0007669"/>
    <property type="project" value="TreeGrafter"/>
</dbReference>
<dbReference type="FunFam" id="3.40.710.10:FF:000005">
    <property type="entry name" value="Glutaminase"/>
    <property type="match status" value="1"/>
</dbReference>
<comment type="subunit">
    <text evidence="2">Homotetramer.</text>
</comment>
<dbReference type="InterPro" id="IPR015868">
    <property type="entry name" value="Glutaminase"/>
</dbReference>
<dbReference type="eggNOG" id="KOG0506">
    <property type="taxonomic scope" value="Eukaryota"/>
</dbReference>
<evidence type="ECO:0000256" key="3">
    <source>
        <dbReference type="ARBA" id="ARBA00012918"/>
    </source>
</evidence>
<dbReference type="STRING" id="5762.D2UZY7"/>
<evidence type="ECO:0000313" key="6">
    <source>
        <dbReference type="EMBL" id="EFC50245.1"/>
    </source>
</evidence>
<keyword evidence="4" id="KW-0378">Hydrolase</keyword>
<comment type="similarity">
    <text evidence="1">Belongs to the glutaminase family.</text>
</comment>
<dbReference type="EMBL" id="GG738846">
    <property type="protein sequence ID" value="EFC50245.1"/>
    <property type="molecule type" value="Genomic_DNA"/>
</dbReference>
<dbReference type="VEuPathDB" id="AmoebaDB:NAEGRDRAFT_1263"/>
<dbReference type="GO" id="GO:0004359">
    <property type="term" value="F:glutaminase activity"/>
    <property type="evidence" value="ECO:0007669"/>
    <property type="project" value="UniProtKB-EC"/>
</dbReference>
<dbReference type="InterPro" id="IPR012338">
    <property type="entry name" value="Beta-lactam/transpept-like"/>
</dbReference>
<organism evidence="7">
    <name type="scientific">Naegleria gruberi</name>
    <name type="common">Amoeba</name>
    <dbReference type="NCBI Taxonomy" id="5762"/>
    <lineage>
        <taxon>Eukaryota</taxon>
        <taxon>Discoba</taxon>
        <taxon>Heterolobosea</taxon>
        <taxon>Tetramitia</taxon>
        <taxon>Eutetramitia</taxon>
        <taxon>Vahlkampfiidae</taxon>
        <taxon>Naegleria</taxon>
    </lineage>
</organism>
<dbReference type="PANTHER" id="PTHR12544:SF29">
    <property type="entry name" value="GLUTAMINASE"/>
    <property type="match status" value="1"/>
</dbReference>
<dbReference type="OrthoDB" id="9995210at2759"/>
<proteinExistence type="inferred from homology"/>
<dbReference type="KEGG" id="ngr:NAEGRDRAFT_1263"/>
<dbReference type="AlphaFoldDB" id="D2UZY7"/>
<dbReference type="Proteomes" id="UP000006671">
    <property type="component" value="Unassembled WGS sequence"/>
</dbReference>
<dbReference type="GeneID" id="8862997"/>
<accession>D2UZY7</accession>
<reference evidence="6 7" key="1">
    <citation type="journal article" date="2010" name="Cell">
        <title>The genome of Naegleria gruberi illuminates early eukaryotic versatility.</title>
        <authorList>
            <person name="Fritz-Laylin L.K."/>
            <person name="Prochnik S.E."/>
            <person name="Ginger M.L."/>
            <person name="Dacks J.B."/>
            <person name="Carpenter M.L."/>
            <person name="Field M.C."/>
            <person name="Kuo A."/>
            <person name="Paredez A."/>
            <person name="Chapman J."/>
            <person name="Pham J."/>
            <person name="Shu S."/>
            <person name="Neupane R."/>
            <person name="Cipriano M."/>
            <person name="Mancuso J."/>
            <person name="Tu H."/>
            <person name="Salamov A."/>
            <person name="Lindquist E."/>
            <person name="Shapiro H."/>
            <person name="Lucas S."/>
            <person name="Grigoriev I.V."/>
            <person name="Cande W.Z."/>
            <person name="Fulton C."/>
            <person name="Rokhsar D.S."/>
            <person name="Dawson S.C."/>
        </authorList>
    </citation>
    <scope>NUCLEOTIDE SEQUENCE [LARGE SCALE GENOMIC DNA]</scope>
    <source>
        <strain evidence="6 7">NEG-M</strain>
    </source>
</reference>
<keyword evidence="7" id="KW-1185">Reference proteome</keyword>
<dbReference type="InParanoid" id="D2UZY7"/>
<protein>
    <recommendedName>
        <fullName evidence="3">glutaminase</fullName>
        <ecNumber evidence="3">3.5.1.2</ecNumber>
    </recommendedName>
</protein>
<dbReference type="PANTHER" id="PTHR12544">
    <property type="entry name" value="GLUTAMINASE"/>
    <property type="match status" value="1"/>
</dbReference>
<dbReference type="Gene3D" id="3.40.710.10">
    <property type="entry name" value="DD-peptidase/beta-lactamase superfamily"/>
    <property type="match status" value="1"/>
</dbReference>
<name>D2UZY7_NAEGR</name>
<feature type="non-terminal residue" evidence="6">
    <location>
        <position position="1"/>
    </location>
</feature>
<dbReference type="GO" id="GO:0006543">
    <property type="term" value="P:L-glutamine catabolic process"/>
    <property type="evidence" value="ECO:0007669"/>
    <property type="project" value="TreeGrafter"/>
</dbReference>
<dbReference type="EC" id="3.5.1.2" evidence="3"/>
<dbReference type="SUPFAM" id="SSF56601">
    <property type="entry name" value="beta-lactamase/transpeptidase-like"/>
    <property type="match status" value="1"/>
</dbReference>
<evidence type="ECO:0000256" key="4">
    <source>
        <dbReference type="ARBA" id="ARBA00022801"/>
    </source>
</evidence>
<evidence type="ECO:0000256" key="1">
    <source>
        <dbReference type="ARBA" id="ARBA00011076"/>
    </source>
</evidence>
<evidence type="ECO:0000313" key="7">
    <source>
        <dbReference type="Proteomes" id="UP000006671"/>
    </source>
</evidence>